<sequence length="71" mass="7922">MSARRVEIKHVSGLYWRQLNIDAQRNVSSTDQARRLQRAIFVNCHDGEIRSRAASAAVIYALAPARASRAA</sequence>
<comment type="caution">
    <text evidence="1">The sequence shown here is derived from an EMBL/GenBank/DDBJ whole genome shotgun (WGS) entry which is preliminary data.</text>
</comment>
<reference evidence="1" key="1">
    <citation type="submission" date="2019-06" db="EMBL/GenBank/DDBJ databases">
        <authorList>
            <person name="Zheng W."/>
        </authorList>
    </citation>
    <scope>NUCLEOTIDE SEQUENCE</scope>
    <source>
        <strain evidence="1">QDHG01</strain>
    </source>
</reference>
<proteinExistence type="predicted"/>
<name>A0A8J8N9D2_HALGN</name>
<keyword evidence="2" id="KW-1185">Reference proteome</keyword>
<dbReference type="Proteomes" id="UP000785679">
    <property type="component" value="Unassembled WGS sequence"/>
</dbReference>
<dbReference type="AlphaFoldDB" id="A0A8J8N9D2"/>
<organism evidence="1 2">
    <name type="scientific">Halteria grandinella</name>
    <dbReference type="NCBI Taxonomy" id="5974"/>
    <lineage>
        <taxon>Eukaryota</taxon>
        <taxon>Sar</taxon>
        <taxon>Alveolata</taxon>
        <taxon>Ciliophora</taxon>
        <taxon>Intramacronucleata</taxon>
        <taxon>Spirotrichea</taxon>
        <taxon>Stichotrichia</taxon>
        <taxon>Sporadotrichida</taxon>
        <taxon>Halteriidae</taxon>
        <taxon>Halteria</taxon>
    </lineage>
</organism>
<dbReference type="EMBL" id="RRYP01033352">
    <property type="protein sequence ID" value="TNV70734.1"/>
    <property type="molecule type" value="Genomic_DNA"/>
</dbReference>
<evidence type="ECO:0000313" key="1">
    <source>
        <dbReference type="EMBL" id="TNV70734.1"/>
    </source>
</evidence>
<gene>
    <name evidence="1" type="ORF">FGO68_gene1117</name>
</gene>
<accession>A0A8J8N9D2</accession>
<protein>
    <submittedName>
        <fullName evidence="1">Uncharacterized protein</fullName>
    </submittedName>
</protein>
<evidence type="ECO:0000313" key="2">
    <source>
        <dbReference type="Proteomes" id="UP000785679"/>
    </source>
</evidence>